<evidence type="ECO:0000256" key="3">
    <source>
        <dbReference type="ARBA" id="ARBA00012792"/>
    </source>
</evidence>
<evidence type="ECO:0000256" key="9">
    <source>
        <dbReference type="ARBA" id="ARBA00034078"/>
    </source>
</evidence>
<comment type="caution">
    <text evidence="11">The sequence shown here is derived from an EMBL/GenBank/DDBJ whole genome shotgun (WGS) entry which is preliminary data.</text>
</comment>
<comment type="similarity">
    <text evidence="2">Belongs to the succinate dehydrogenase/fumarate reductase iron-sulfur protein family.</text>
</comment>
<gene>
    <name evidence="11" type="ORF">NYP16_09225</name>
</gene>
<dbReference type="InterPro" id="IPR012675">
    <property type="entry name" value="Beta-grasp_dom_sf"/>
</dbReference>
<comment type="cofactor">
    <cofactor evidence="9">
        <name>[2Fe-2S] cluster</name>
        <dbReference type="ChEBI" id="CHEBI:190135"/>
    </cofactor>
</comment>
<keyword evidence="6" id="KW-0560">Oxidoreductase</keyword>
<dbReference type="CDD" id="cd00207">
    <property type="entry name" value="fer2"/>
    <property type="match status" value="1"/>
</dbReference>
<dbReference type="SUPFAM" id="SSF54292">
    <property type="entry name" value="2Fe-2S ferredoxin-like"/>
    <property type="match status" value="1"/>
</dbReference>
<evidence type="ECO:0000256" key="4">
    <source>
        <dbReference type="ARBA" id="ARBA00022714"/>
    </source>
</evidence>
<keyword evidence="7" id="KW-0408">Iron</keyword>
<evidence type="ECO:0000256" key="6">
    <source>
        <dbReference type="ARBA" id="ARBA00023002"/>
    </source>
</evidence>
<dbReference type="Pfam" id="PF13085">
    <property type="entry name" value="Fer2_3"/>
    <property type="match status" value="1"/>
</dbReference>
<evidence type="ECO:0000256" key="5">
    <source>
        <dbReference type="ARBA" id="ARBA00022723"/>
    </source>
</evidence>
<comment type="cofactor">
    <cofactor evidence="1">
        <name>[3Fe-4S] cluster</name>
        <dbReference type="ChEBI" id="CHEBI:21137"/>
    </cofactor>
</comment>
<organism evidence="11 12">
    <name type="scientific">Govanella unica</name>
    <dbReference type="NCBI Taxonomy" id="2975056"/>
    <lineage>
        <taxon>Bacteria</taxon>
        <taxon>Pseudomonadati</taxon>
        <taxon>Pseudomonadota</taxon>
        <taxon>Alphaproteobacteria</taxon>
        <taxon>Emcibacterales</taxon>
        <taxon>Govanellaceae</taxon>
        <taxon>Govanella</taxon>
    </lineage>
</organism>
<accession>A0A9X3TYL4</accession>
<reference evidence="11" key="2">
    <citation type="journal article" date="2023" name="Syst. Appl. Microbiol.">
        <title>Govania unica gen. nov., sp. nov., a rare biosphere bacterium that represents a novel family in the class Alphaproteobacteria.</title>
        <authorList>
            <person name="Vandamme P."/>
            <person name="Peeters C."/>
            <person name="Hettiarachchi A."/>
            <person name="Cnockaert M."/>
            <person name="Carlier A."/>
        </authorList>
    </citation>
    <scope>NUCLEOTIDE SEQUENCE</scope>
    <source>
        <strain evidence="11">LMG 31809</strain>
    </source>
</reference>
<dbReference type="PROSITE" id="PS51085">
    <property type="entry name" value="2FE2S_FER_2"/>
    <property type="match status" value="1"/>
</dbReference>
<dbReference type="RefSeq" id="WP_274943833.1">
    <property type="nucleotide sequence ID" value="NZ_JANWOI010000003.1"/>
</dbReference>
<evidence type="ECO:0000256" key="8">
    <source>
        <dbReference type="ARBA" id="ARBA00023014"/>
    </source>
</evidence>
<dbReference type="GO" id="GO:0051537">
    <property type="term" value="F:2 iron, 2 sulfur cluster binding"/>
    <property type="evidence" value="ECO:0007669"/>
    <property type="project" value="UniProtKB-KW"/>
</dbReference>
<dbReference type="PANTHER" id="PTHR44379:SF5">
    <property type="entry name" value="OXIDOREDUCTASE WITH IRON-SULFUR SUBUNIT"/>
    <property type="match status" value="1"/>
</dbReference>
<dbReference type="PANTHER" id="PTHR44379">
    <property type="entry name" value="OXIDOREDUCTASE WITH IRON-SULFUR SUBUNIT"/>
    <property type="match status" value="1"/>
</dbReference>
<dbReference type="PROSITE" id="PS00197">
    <property type="entry name" value="2FE2S_FER_1"/>
    <property type="match status" value="1"/>
</dbReference>
<dbReference type="InterPro" id="IPR036884">
    <property type="entry name" value="2Fe-2S-bd_dom_sf"/>
</dbReference>
<dbReference type="SUPFAM" id="SSF47741">
    <property type="entry name" value="CO dehydrogenase ISP C-domain like"/>
    <property type="match status" value="1"/>
</dbReference>
<evidence type="ECO:0000259" key="10">
    <source>
        <dbReference type="PROSITE" id="PS51085"/>
    </source>
</evidence>
<evidence type="ECO:0000256" key="1">
    <source>
        <dbReference type="ARBA" id="ARBA00001927"/>
    </source>
</evidence>
<feature type="domain" description="2Fe-2S ferredoxin-type" evidence="10">
    <location>
        <begin position="5"/>
        <end position="81"/>
    </location>
</feature>
<evidence type="ECO:0000256" key="2">
    <source>
        <dbReference type="ARBA" id="ARBA00009433"/>
    </source>
</evidence>
<dbReference type="GO" id="GO:0046872">
    <property type="term" value="F:metal ion binding"/>
    <property type="evidence" value="ECO:0007669"/>
    <property type="project" value="UniProtKB-KW"/>
</dbReference>
<dbReference type="GO" id="GO:0008177">
    <property type="term" value="F:succinate dehydrogenase (quinone) activity"/>
    <property type="evidence" value="ECO:0007669"/>
    <property type="project" value="UniProtKB-EC"/>
</dbReference>
<keyword evidence="5" id="KW-0479">Metal-binding</keyword>
<dbReference type="InterPro" id="IPR025192">
    <property type="entry name" value="Succ_DH/fum_Rdtase_N"/>
</dbReference>
<dbReference type="InterPro" id="IPR001041">
    <property type="entry name" value="2Fe-2S_ferredoxin-type"/>
</dbReference>
<name>A0A9X3TYL4_9PROT</name>
<dbReference type="EMBL" id="JANWOI010000003">
    <property type="protein sequence ID" value="MDA5194129.1"/>
    <property type="molecule type" value="Genomic_DNA"/>
</dbReference>
<reference evidence="11" key="1">
    <citation type="submission" date="2022-08" db="EMBL/GenBank/DDBJ databases">
        <authorList>
            <person name="Vandamme P."/>
            <person name="Hettiarachchi A."/>
            <person name="Peeters C."/>
            <person name="Cnockaert M."/>
            <person name="Carlier A."/>
        </authorList>
    </citation>
    <scope>NUCLEOTIDE SEQUENCE</scope>
    <source>
        <strain evidence="11">LMG 31809</strain>
    </source>
</reference>
<dbReference type="InterPro" id="IPR051452">
    <property type="entry name" value="Diverse_Oxidoreductases"/>
</dbReference>
<evidence type="ECO:0000313" key="12">
    <source>
        <dbReference type="Proteomes" id="UP001141619"/>
    </source>
</evidence>
<dbReference type="Gene3D" id="1.10.150.120">
    <property type="entry name" value="[2Fe-2S]-binding domain"/>
    <property type="match status" value="1"/>
</dbReference>
<protein>
    <recommendedName>
        <fullName evidence="3">succinate dehydrogenase</fullName>
        <ecNumber evidence="3">1.3.5.1</ecNumber>
    </recommendedName>
</protein>
<dbReference type="InterPro" id="IPR002888">
    <property type="entry name" value="2Fe-2S-bd"/>
</dbReference>
<dbReference type="Proteomes" id="UP001141619">
    <property type="component" value="Unassembled WGS sequence"/>
</dbReference>
<dbReference type="Pfam" id="PF01799">
    <property type="entry name" value="Fer2_2"/>
    <property type="match status" value="1"/>
</dbReference>
<evidence type="ECO:0000313" key="11">
    <source>
        <dbReference type="EMBL" id="MDA5194129.1"/>
    </source>
</evidence>
<keyword evidence="4" id="KW-0001">2Fe-2S</keyword>
<dbReference type="GO" id="GO:0009055">
    <property type="term" value="F:electron transfer activity"/>
    <property type="evidence" value="ECO:0007669"/>
    <property type="project" value="InterPro"/>
</dbReference>
<dbReference type="EC" id="1.3.5.1" evidence="3"/>
<dbReference type="Gene3D" id="3.10.20.30">
    <property type="match status" value="1"/>
</dbReference>
<keyword evidence="8" id="KW-0411">Iron-sulfur</keyword>
<evidence type="ECO:0000256" key="7">
    <source>
        <dbReference type="ARBA" id="ARBA00023004"/>
    </source>
</evidence>
<keyword evidence="12" id="KW-1185">Reference proteome</keyword>
<sequence length="162" mass="17271">MSGMLSIGCTVNDREKRAEVSPLTTLAGLLRDHLGLTATRVGCEEGVCGSCTVLMNGQSVRACLTLAAQADGARIETAEGYGGDPLSVAIQDAFVKYYGAQCGFCTSGMMAVIREYLTDKSVRDHGDETVIRNRLSAVACRCTGYQPIVRLVQSLVRGGHDY</sequence>
<dbReference type="AlphaFoldDB" id="A0A9X3TYL4"/>
<dbReference type="InterPro" id="IPR036010">
    <property type="entry name" value="2Fe-2S_ferredoxin-like_sf"/>
</dbReference>
<proteinExistence type="inferred from homology"/>
<dbReference type="InterPro" id="IPR006058">
    <property type="entry name" value="2Fe2S_fd_BS"/>
</dbReference>